<feature type="region of interest" description="Disordered" evidence="4">
    <location>
        <begin position="1"/>
        <end position="103"/>
    </location>
</feature>
<dbReference type="STRING" id="139825.A0A401GFB4"/>
<keyword evidence="1" id="KW-0853">WD repeat</keyword>
<dbReference type="OrthoDB" id="10263272at2759"/>
<accession>A0A401GFB4</accession>
<feature type="compositionally biased region" description="Basic and acidic residues" evidence="4">
    <location>
        <begin position="16"/>
        <end position="26"/>
    </location>
</feature>
<keyword evidence="2" id="KW-0677">Repeat</keyword>
<name>A0A401GFB4_9APHY</name>
<dbReference type="AlphaFoldDB" id="A0A401GFB4"/>
<evidence type="ECO:0000313" key="6">
    <source>
        <dbReference type="Proteomes" id="UP000287166"/>
    </source>
</evidence>
<dbReference type="GO" id="GO:0031145">
    <property type="term" value="P:anaphase-promoting complex-dependent catabolic process"/>
    <property type="evidence" value="ECO:0007669"/>
    <property type="project" value="TreeGrafter"/>
</dbReference>
<evidence type="ECO:0000313" key="5">
    <source>
        <dbReference type="EMBL" id="GBE80821.1"/>
    </source>
</evidence>
<dbReference type="InParanoid" id="A0A401GFB4"/>
<dbReference type="RefSeq" id="XP_027611734.1">
    <property type="nucleotide sequence ID" value="XM_027755933.1"/>
</dbReference>
<sequence>MSGLKNSPFGKRLRASHQDQDEDGPRRNRPRVAPLFGVASASTPSLDSRPTTSESGGPESPAEQRGPRDYGDRFVPTRDTGDMRTSYHLMDESAPSTPSKNKIIPTESDALKEQANAIFTSILHTEVTPPSPRRAVSPTRSGSAVAPPSTPTRRRLFAYNSPSRSNPATPTRRLDTPTDEAYSMSPVRAESRQLLESPRRQLRSVCKTPYRVLDAPELADDFYLNLVDWSSTNVLGVGLGSCVYLWTAHNAAVSKLCDISNENDTISSVSWVQKVTFILSPHLWRLKTYALGLHACRWHTFWATAYIRCKHASTTTDVSAGAYAADWRPFVEFACAQLRLQGSSSTPPGCTRANLTAIQAVSRAPAGSMWLTMEFG</sequence>
<dbReference type="GeneID" id="38777738"/>
<dbReference type="GO" id="GO:1905786">
    <property type="term" value="P:positive regulation of anaphase-promoting complex-dependent catabolic process"/>
    <property type="evidence" value="ECO:0007669"/>
    <property type="project" value="TreeGrafter"/>
</dbReference>
<feature type="compositionally biased region" description="Basic and acidic residues" evidence="4">
    <location>
        <begin position="65"/>
        <end position="82"/>
    </location>
</feature>
<dbReference type="PANTHER" id="PTHR19918:SF1">
    <property type="entry name" value="FIZZY-RELATED PROTEIN HOMOLOG"/>
    <property type="match status" value="1"/>
</dbReference>
<dbReference type="Gene3D" id="2.130.10.10">
    <property type="entry name" value="YVTN repeat-like/Quinoprotein amine dehydrogenase"/>
    <property type="match status" value="1"/>
</dbReference>
<protein>
    <submittedName>
        <fullName evidence="5">WD40 repeat-like protein</fullName>
    </submittedName>
</protein>
<reference evidence="5 6" key="1">
    <citation type="journal article" date="2018" name="Sci. Rep.">
        <title>Genome sequence of the cauliflower mushroom Sparassis crispa (Hanabiratake) and its association with beneficial usage.</title>
        <authorList>
            <person name="Kiyama R."/>
            <person name="Furutani Y."/>
            <person name="Kawaguchi K."/>
            <person name="Nakanishi T."/>
        </authorList>
    </citation>
    <scope>NUCLEOTIDE SEQUENCE [LARGE SCALE GENOMIC DNA]</scope>
</reference>
<keyword evidence="6" id="KW-1185">Reference proteome</keyword>
<gene>
    <name evidence="5" type="ORF">SCP_0305410</name>
</gene>
<dbReference type="GO" id="GO:0010997">
    <property type="term" value="F:anaphase-promoting complex binding"/>
    <property type="evidence" value="ECO:0007669"/>
    <property type="project" value="InterPro"/>
</dbReference>
<comment type="caution">
    <text evidence="5">The sequence shown here is derived from an EMBL/GenBank/DDBJ whole genome shotgun (WGS) entry which is preliminary data.</text>
</comment>
<dbReference type="Proteomes" id="UP000287166">
    <property type="component" value="Unassembled WGS sequence"/>
</dbReference>
<evidence type="ECO:0000256" key="3">
    <source>
        <dbReference type="ARBA" id="ARBA00023306"/>
    </source>
</evidence>
<feature type="compositionally biased region" description="Polar residues" evidence="4">
    <location>
        <begin position="160"/>
        <end position="169"/>
    </location>
</feature>
<dbReference type="EMBL" id="BFAD01000003">
    <property type="protein sequence ID" value="GBE80821.1"/>
    <property type="molecule type" value="Genomic_DNA"/>
</dbReference>
<evidence type="ECO:0000256" key="2">
    <source>
        <dbReference type="ARBA" id="ARBA00022737"/>
    </source>
</evidence>
<keyword evidence="3" id="KW-0131">Cell cycle</keyword>
<dbReference type="GO" id="GO:1990757">
    <property type="term" value="F:ubiquitin ligase activator activity"/>
    <property type="evidence" value="ECO:0007669"/>
    <property type="project" value="TreeGrafter"/>
</dbReference>
<evidence type="ECO:0000256" key="4">
    <source>
        <dbReference type="SAM" id="MobiDB-lite"/>
    </source>
</evidence>
<evidence type="ECO:0000256" key="1">
    <source>
        <dbReference type="ARBA" id="ARBA00022574"/>
    </source>
</evidence>
<dbReference type="PANTHER" id="PTHR19918">
    <property type="entry name" value="CELL DIVISION CYCLE 20 CDC20 FIZZY -RELATED"/>
    <property type="match status" value="1"/>
</dbReference>
<proteinExistence type="predicted"/>
<organism evidence="5 6">
    <name type="scientific">Sparassis crispa</name>
    <dbReference type="NCBI Taxonomy" id="139825"/>
    <lineage>
        <taxon>Eukaryota</taxon>
        <taxon>Fungi</taxon>
        <taxon>Dikarya</taxon>
        <taxon>Basidiomycota</taxon>
        <taxon>Agaricomycotina</taxon>
        <taxon>Agaricomycetes</taxon>
        <taxon>Polyporales</taxon>
        <taxon>Sparassidaceae</taxon>
        <taxon>Sparassis</taxon>
    </lineage>
</organism>
<feature type="compositionally biased region" description="Polar residues" evidence="4">
    <location>
        <begin position="40"/>
        <end position="55"/>
    </location>
</feature>
<dbReference type="InterPro" id="IPR033010">
    <property type="entry name" value="Cdc20/Fizzy"/>
</dbReference>
<feature type="region of interest" description="Disordered" evidence="4">
    <location>
        <begin position="122"/>
        <end position="194"/>
    </location>
</feature>
<dbReference type="InterPro" id="IPR015943">
    <property type="entry name" value="WD40/YVTN_repeat-like_dom_sf"/>
</dbReference>
<dbReference type="GO" id="GO:0005680">
    <property type="term" value="C:anaphase-promoting complex"/>
    <property type="evidence" value="ECO:0007669"/>
    <property type="project" value="TreeGrafter"/>
</dbReference>